<dbReference type="EMBL" id="MT141591">
    <property type="protein sequence ID" value="QJA68149.1"/>
    <property type="molecule type" value="Genomic_DNA"/>
</dbReference>
<dbReference type="EMBL" id="MT143459">
    <property type="protein sequence ID" value="QJA97068.1"/>
    <property type="molecule type" value="Genomic_DNA"/>
</dbReference>
<sequence>MKTLELIANIVLIILPTIMLLVGYYYGLKDGRKTLATDKGCKACGAKYGSTSVTNIKKMTL</sequence>
<dbReference type="AlphaFoldDB" id="A0A6M3LWU1"/>
<keyword evidence="1" id="KW-0812">Transmembrane</keyword>
<evidence type="ECO:0000313" key="2">
    <source>
        <dbReference type="EMBL" id="QJA68149.1"/>
    </source>
</evidence>
<evidence type="ECO:0000313" key="3">
    <source>
        <dbReference type="EMBL" id="QJA97068.1"/>
    </source>
</evidence>
<accession>A0A6M3LWU1</accession>
<gene>
    <name evidence="2" type="ORF">MM415A07989_0004</name>
    <name evidence="3" type="ORF">MM415B06748_0008</name>
</gene>
<reference evidence="3" key="1">
    <citation type="submission" date="2020-03" db="EMBL/GenBank/DDBJ databases">
        <title>The deep terrestrial virosphere.</title>
        <authorList>
            <person name="Holmfeldt K."/>
            <person name="Nilsson E."/>
            <person name="Simone D."/>
            <person name="Lopez-Fernandez M."/>
            <person name="Wu X."/>
            <person name="de Brujin I."/>
            <person name="Lundin D."/>
            <person name="Andersson A."/>
            <person name="Bertilsson S."/>
            <person name="Dopson M."/>
        </authorList>
    </citation>
    <scope>NUCLEOTIDE SEQUENCE</scope>
    <source>
        <strain evidence="2">MM415A07989</strain>
        <strain evidence="3">MM415B06748</strain>
    </source>
</reference>
<proteinExistence type="predicted"/>
<keyword evidence="1" id="KW-1133">Transmembrane helix</keyword>
<evidence type="ECO:0000256" key="1">
    <source>
        <dbReference type="SAM" id="Phobius"/>
    </source>
</evidence>
<organism evidence="3">
    <name type="scientific">viral metagenome</name>
    <dbReference type="NCBI Taxonomy" id="1070528"/>
    <lineage>
        <taxon>unclassified sequences</taxon>
        <taxon>metagenomes</taxon>
        <taxon>organismal metagenomes</taxon>
    </lineage>
</organism>
<name>A0A6M3LWU1_9ZZZZ</name>
<protein>
    <submittedName>
        <fullName evidence="3">Uncharacterized protein</fullName>
    </submittedName>
</protein>
<feature type="transmembrane region" description="Helical" evidence="1">
    <location>
        <begin position="6"/>
        <end position="26"/>
    </location>
</feature>
<keyword evidence="1" id="KW-0472">Membrane</keyword>